<dbReference type="Gene3D" id="3.40.50.2000">
    <property type="entry name" value="Glycogen Phosphorylase B"/>
    <property type="match status" value="2"/>
</dbReference>
<dbReference type="Proteomes" id="UP000253208">
    <property type="component" value="Unassembled WGS sequence"/>
</dbReference>
<dbReference type="Pfam" id="PF00534">
    <property type="entry name" value="Glycos_transf_1"/>
    <property type="match status" value="1"/>
</dbReference>
<proteinExistence type="predicted"/>
<comment type="caution">
    <text evidence="3">The sequence shown here is derived from an EMBL/GenBank/DDBJ whole genome shotgun (WGS) entry which is preliminary data.</text>
</comment>
<name>A0A367FSY0_9FIRM</name>
<feature type="domain" description="Glycosyl transferase family 1" evidence="2">
    <location>
        <begin position="203"/>
        <end position="360"/>
    </location>
</feature>
<evidence type="ECO:0000313" key="3">
    <source>
        <dbReference type="EMBL" id="RCH41560.1"/>
    </source>
</evidence>
<organism evidence="3 4">
    <name type="scientific">Blautia obeum</name>
    <dbReference type="NCBI Taxonomy" id="40520"/>
    <lineage>
        <taxon>Bacteria</taxon>
        <taxon>Bacillati</taxon>
        <taxon>Bacillota</taxon>
        <taxon>Clostridia</taxon>
        <taxon>Lachnospirales</taxon>
        <taxon>Lachnospiraceae</taxon>
        <taxon>Blautia</taxon>
    </lineage>
</organism>
<evidence type="ECO:0000259" key="2">
    <source>
        <dbReference type="Pfam" id="PF00534"/>
    </source>
</evidence>
<evidence type="ECO:0000256" key="1">
    <source>
        <dbReference type="ARBA" id="ARBA00022679"/>
    </source>
</evidence>
<gene>
    <name evidence="3" type="ORF">C4886_17645</name>
</gene>
<dbReference type="CDD" id="cd03801">
    <property type="entry name" value="GT4_PimA-like"/>
    <property type="match status" value="1"/>
</dbReference>
<dbReference type="EMBL" id="PSQG01000046">
    <property type="protein sequence ID" value="RCH41560.1"/>
    <property type="molecule type" value="Genomic_DNA"/>
</dbReference>
<dbReference type="PANTHER" id="PTHR46401:SF2">
    <property type="entry name" value="GLYCOSYLTRANSFERASE WBBK-RELATED"/>
    <property type="match status" value="1"/>
</dbReference>
<dbReference type="RefSeq" id="WP_114002920.1">
    <property type="nucleotide sequence ID" value="NZ_PSQG01000046.1"/>
</dbReference>
<dbReference type="PANTHER" id="PTHR46401">
    <property type="entry name" value="GLYCOSYLTRANSFERASE WBBK-RELATED"/>
    <property type="match status" value="1"/>
</dbReference>
<dbReference type="GO" id="GO:0009103">
    <property type="term" value="P:lipopolysaccharide biosynthetic process"/>
    <property type="evidence" value="ECO:0007669"/>
    <property type="project" value="TreeGrafter"/>
</dbReference>
<protein>
    <recommendedName>
        <fullName evidence="2">Glycosyl transferase family 1 domain-containing protein</fullName>
    </recommendedName>
</protein>
<sequence length="389" mass="45235">MKIKEFFCKCKKHITWFKNSLSGYIEFRKIIDENSCVLFSHNGDSAGGAPVVLLELACSIKDDEKVVFLCGKPGSILDLCKENHIQAFSTYLLQHAFVYTMKRKRIKALVVNTIALAKTITIINNVNCSFPIFWWIHEEKKLISRYRNCIPTTLKPNIRILCVSSTVQLNLNEIVPEYCGRSEVFYYGCRDIYSDYNAHLYANKDEKTFIVSVIGRICVRKNQIQVIQAYNRLPDKIKKRMYIQFIYASSEQEYLQQLKEMSMNEPNIKFIGSVSRNKMDKIYYASNLIVCSSIDDPLPVVITEAMMLKIPFITSSKTGQYYLVQNEINGYKYNVNSVEELMSVIISVYNNENLERLREEERKLYLDYFTLNAVKDKFELMLSNSRTTI</sequence>
<dbReference type="GO" id="GO:0016757">
    <property type="term" value="F:glycosyltransferase activity"/>
    <property type="evidence" value="ECO:0007669"/>
    <property type="project" value="InterPro"/>
</dbReference>
<keyword evidence="1" id="KW-0808">Transferase</keyword>
<dbReference type="AlphaFoldDB" id="A0A367FSY0"/>
<reference evidence="3 4" key="1">
    <citation type="submission" date="2018-02" db="EMBL/GenBank/DDBJ databases">
        <title>Complete genome sequencing of Faecalibacterium prausnitzii strains isolated from the human gut.</title>
        <authorList>
            <person name="Fitzgerald B.C."/>
            <person name="Shkoporov A.N."/>
            <person name="Ross P.R."/>
            <person name="Hill C."/>
        </authorList>
    </citation>
    <scope>NUCLEOTIDE SEQUENCE [LARGE SCALE GENOMIC DNA]</scope>
    <source>
        <strain evidence="3 4">APC942/31-1</strain>
    </source>
</reference>
<dbReference type="SUPFAM" id="SSF53756">
    <property type="entry name" value="UDP-Glycosyltransferase/glycogen phosphorylase"/>
    <property type="match status" value="1"/>
</dbReference>
<accession>A0A367FSY0</accession>
<evidence type="ECO:0000313" key="4">
    <source>
        <dbReference type="Proteomes" id="UP000253208"/>
    </source>
</evidence>
<dbReference type="InterPro" id="IPR001296">
    <property type="entry name" value="Glyco_trans_1"/>
</dbReference>